<keyword evidence="3 6" id="KW-1133">Transmembrane helix</keyword>
<dbReference type="InterPro" id="IPR037682">
    <property type="entry name" value="TonB_C"/>
</dbReference>
<sequence length="358" mass="38850">MAWLLLGFVMVGLGIIGALLPVMPTTIFLILAVGCFARSSPELEAKLLGHPRYGAVLRAWSEEGAISRNGKCFATLGMGLGTTLFWLGAKPSWVLGAGVTLAICLCALWIQTRPLPRVEQRLQDQSELRTKLLAHALTWGGHALVLYALLFHWPEPSKPTTPEQIRVQLTFLSPTAPPVPVADKVSPERFDPPAAKARPKQASPRMTPERVRTETSAQPQLASLMGEVPVFDEGASNAPSVPTPSPPSAPQSLSLPPSPQTSGEVDPNWEGEVLTRLEKFKRYPRRAKVRRQEGIVLIHALIDGSGRVMSATVRRTSGSNVLDQEALATFARAEPLPAPPIAMRAPVSLDVPVRFFLR</sequence>
<name>A0A8E4EMH1_9XANT</name>
<evidence type="ECO:0000256" key="6">
    <source>
        <dbReference type="SAM" id="Phobius"/>
    </source>
</evidence>
<dbReference type="GO" id="GO:0005886">
    <property type="term" value="C:plasma membrane"/>
    <property type="evidence" value="ECO:0007669"/>
    <property type="project" value="TreeGrafter"/>
</dbReference>
<evidence type="ECO:0000313" key="10">
    <source>
        <dbReference type="Proteomes" id="UP000515493"/>
    </source>
</evidence>
<dbReference type="EMBL" id="LR861803">
    <property type="protein sequence ID" value="CAD1790722.1"/>
    <property type="molecule type" value="Genomic_DNA"/>
</dbReference>
<dbReference type="NCBIfam" id="TIGR01352">
    <property type="entry name" value="tonB_Cterm"/>
    <property type="match status" value="1"/>
</dbReference>
<dbReference type="EMBL" id="LR824641">
    <property type="protein sequence ID" value="CAD0323662.1"/>
    <property type="molecule type" value="Genomic_DNA"/>
</dbReference>
<dbReference type="KEGG" id="xeu:XSP_001725"/>
<dbReference type="InterPro" id="IPR007401">
    <property type="entry name" value="DUF454"/>
</dbReference>
<feature type="transmembrane region" description="Helical" evidence="6">
    <location>
        <begin position="6"/>
        <end position="37"/>
    </location>
</feature>
<dbReference type="PROSITE" id="PS52015">
    <property type="entry name" value="TONB_CTD"/>
    <property type="match status" value="1"/>
</dbReference>
<dbReference type="SUPFAM" id="SSF74653">
    <property type="entry name" value="TolA/TonB C-terminal domain"/>
    <property type="match status" value="1"/>
</dbReference>
<feature type="transmembrane region" description="Helical" evidence="6">
    <location>
        <begin position="132"/>
        <end position="153"/>
    </location>
</feature>
<evidence type="ECO:0000313" key="8">
    <source>
        <dbReference type="EMBL" id="CAD0323662.1"/>
    </source>
</evidence>
<dbReference type="PANTHER" id="PTHR35813">
    <property type="entry name" value="INNER MEMBRANE PROTEIN YBAN"/>
    <property type="match status" value="1"/>
</dbReference>
<feature type="transmembrane region" description="Helical" evidence="6">
    <location>
        <begin position="70"/>
        <end position="87"/>
    </location>
</feature>
<evidence type="ECO:0000256" key="2">
    <source>
        <dbReference type="ARBA" id="ARBA00022692"/>
    </source>
</evidence>
<dbReference type="Gene3D" id="3.30.1150.10">
    <property type="match status" value="1"/>
</dbReference>
<dbReference type="Proteomes" id="UP000515493">
    <property type="component" value="Chromosome"/>
</dbReference>
<dbReference type="RefSeq" id="WP_119132207.1">
    <property type="nucleotide sequence ID" value="NZ_LR861803.1"/>
</dbReference>
<evidence type="ECO:0000256" key="3">
    <source>
        <dbReference type="ARBA" id="ARBA00022989"/>
    </source>
</evidence>
<dbReference type="Pfam" id="PF03544">
    <property type="entry name" value="TonB_C"/>
    <property type="match status" value="1"/>
</dbReference>
<feature type="region of interest" description="Disordered" evidence="5">
    <location>
        <begin position="232"/>
        <end position="267"/>
    </location>
</feature>
<evidence type="ECO:0000256" key="4">
    <source>
        <dbReference type="ARBA" id="ARBA00023136"/>
    </source>
</evidence>
<organism evidence="9 10">
    <name type="scientific">Xanthomonas euroxanthea</name>
    <dbReference type="NCBI Taxonomy" id="2259622"/>
    <lineage>
        <taxon>Bacteria</taxon>
        <taxon>Pseudomonadati</taxon>
        <taxon>Pseudomonadota</taxon>
        <taxon>Gammaproteobacteria</taxon>
        <taxon>Lysobacterales</taxon>
        <taxon>Lysobacteraceae</taxon>
        <taxon>Xanthomonas</taxon>
    </lineage>
</organism>
<dbReference type="GeneID" id="79389044"/>
<accession>A0A8E4EMH1</accession>
<reference evidence="9 10" key="1">
    <citation type="submission" date="2020-07" db="EMBL/GenBank/DDBJ databases">
        <authorList>
            <person name="Teixeira M."/>
        </authorList>
    </citation>
    <scope>NUCLEOTIDE SEQUENCE [LARGE SCALE GENOMIC DNA]</scope>
    <source>
        <strain evidence="9">1</strain>
        <strain evidence="8">Xanthomonas sp. CPBF 367</strain>
    </source>
</reference>
<keyword evidence="2 6" id="KW-0812">Transmembrane</keyword>
<keyword evidence="4 6" id="KW-0472">Membrane</keyword>
<evidence type="ECO:0000313" key="9">
    <source>
        <dbReference type="EMBL" id="CAD1790722.1"/>
    </source>
</evidence>
<dbReference type="Pfam" id="PF04304">
    <property type="entry name" value="DUF454"/>
    <property type="match status" value="1"/>
</dbReference>
<protein>
    <submittedName>
        <fullName evidence="9">TonB family protein</fullName>
    </submittedName>
</protein>
<dbReference type="InterPro" id="IPR006260">
    <property type="entry name" value="TonB/TolA_C"/>
</dbReference>
<evidence type="ECO:0000256" key="5">
    <source>
        <dbReference type="SAM" id="MobiDB-lite"/>
    </source>
</evidence>
<dbReference type="AlphaFoldDB" id="A0A8E4EMH1"/>
<dbReference type="GO" id="GO:0055085">
    <property type="term" value="P:transmembrane transport"/>
    <property type="evidence" value="ECO:0007669"/>
    <property type="project" value="InterPro"/>
</dbReference>
<evidence type="ECO:0000256" key="1">
    <source>
        <dbReference type="ARBA" id="ARBA00004167"/>
    </source>
</evidence>
<feature type="region of interest" description="Disordered" evidence="5">
    <location>
        <begin position="178"/>
        <end position="220"/>
    </location>
</feature>
<evidence type="ECO:0000259" key="7">
    <source>
        <dbReference type="PROSITE" id="PS52015"/>
    </source>
</evidence>
<comment type="subcellular location">
    <subcellularLocation>
        <location evidence="1">Membrane</location>
        <topology evidence="1">Single-pass membrane protein</topology>
    </subcellularLocation>
</comment>
<gene>
    <name evidence="9" type="ORF">XSP_001725</name>
</gene>
<feature type="domain" description="TonB C-terminal" evidence="7">
    <location>
        <begin position="268"/>
        <end position="358"/>
    </location>
</feature>
<feature type="transmembrane region" description="Helical" evidence="6">
    <location>
        <begin position="93"/>
        <end position="111"/>
    </location>
</feature>
<proteinExistence type="predicted"/>
<dbReference type="PANTHER" id="PTHR35813:SF1">
    <property type="entry name" value="INNER MEMBRANE PROTEIN YBAN"/>
    <property type="match status" value="1"/>
</dbReference>